<dbReference type="PROSITE" id="PS51770">
    <property type="entry name" value="HOTDOG_ACOT"/>
    <property type="match status" value="1"/>
</dbReference>
<dbReference type="GO" id="GO:0052816">
    <property type="term" value="F:long-chain fatty acyl-CoA hydrolase activity"/>
    <property type="evidence" value="ECO:0007669"/>
    <property type="project" value="TreeGrafter"/>
</dbReference>
<accession>A0AAV0VI14</accession>
<dbReference type="EMBL" id="CANTFM010002695">
    <property type="protein sequence ID" value="CAI5747505.1"/>
    <property type="molecule type" value="Genomic_DNA"/>
</dbReference>
<dbReference type="GO" id="GO:0006637">
    <property type="term" value="P:acyl-CoA metabolic process"/>
    <property type="evidence" value="ECO:0007669"/>
    <property type="project" value="TreeGrafter"/>
</dbReference>
<name>A0AAV0VI14_9STRA</name>
<evidence type="ECO:0000313" key="4">
    <source>
        <dbReference type="Proteomes" id="UP001162029"/>
    </source>
</evidence>
<dbReference type="SUPFAM" id="SSF54637">
    <property type="entry name" value="Thioesterase/thiol ester dehydrase-isomerase"/>
    <property type="match status" value="1"/>
</dbReference>
<dbReference type="Pfam" id="PF03061">
    <property type="entry name" value="4HBT"/>
    <property type="match status" value="1"/>
</dbReference>
<dbReference type="InterPro" id="IPR033120">
    <property type="entry name" value="HOTDOG_ACOT"/>
</dbReference>
<comment type="caution">
    <text evidence="3">The sequence shown here is derived from an EMBL/GenBank/DDBJ whole genome shotgun (WGS) entry which is preliminary data.</text>
</comment>
<feature type="domain" description="HotDog ACOT-type" evidence="2">
    <location>
        <begin position="8"/>
        <end position="124"/>
    </location>
</feature>
<dbReference type="InterPro" id="IPR006683">
    <property type="entry name" value="Thioestr_dom"/>
</dbReference>
<dbReference type="GO" id="GO:0009062">
    <property type="term" value="P:fatty acid catabolic process"/>
    <property type="evidence" value="ECO:0007669"/>
    <property type="project" value="TreeGrafter"/>
</dbReference>
<reference evidence="3" key="1">
    <citation type="submission" date="2022-12" db="EMBL/GenBank/DDBJ databases">
        <authorList>
            <person name="Webb A."/>
        </authorList>
    </citation>
    <scope>NUCLEOTIDE SEQUENCE</scope>
    <source>
        <strain evidence="3">Pd1</strain>
    </source>
</reference>
<protein>
    <recommendedName>
        <fullName evidence="2">HotDog ACOT-type domain-containing protein</fullName>
    </recommendedName>
</protein>
<proteinExistence type="predicted"/>
<keyword evidence="1" id="KW-0378">Hydrolase</keyword>
<organism evidence="3 4">
    <name type="scientific">Peronospora destructor</name>
    <dbReference type="NCBI Taxonomy" id="86335"/>
    <lineage>
        <taxon>Eukaryota</taxon>
        <taxon>Sar</taxon>
        <taxon>Stramenopiles</taxon>
        <taxon>Oomycota</taxon>
        <taxon>Peronosporomycetes</taxon>
        <taxon>Peronosporales</taxon>
        <taxon>Peronosporaceae</taxon>
        <taxon>Peronospora</taxon>
    </lineage>
</organism>
<keyword evidence="4" id="KW-1185">Reference proteome</keyword>
<dbReference type="Gene3D" id="3.10.129.10">
    <property type="entry name" value="Hotdog Thioesterase"/>
    <property type="match status" value="1"/>
</dbReference>
<dbReference type="GO" id="GO:0005829">
    <property type="term" value="C:cytosol"/>
    <property type="evidence" value="ECO:0007669"/>
    <property type="project" value="TreeGrafter"/>
</dbReference>
<evidence type="ECO:0000259" key="2">
    <source>
        <dbReference type="PROSITE" id="PS51770"/>
    </source>
</evidence>
<dbReference type="PANTHER" id="PTHR11049">
    <property type="entry name" value="ACYL COENZYME A THIOESTER HYDROLASE"/>
    <property type="match status" value="1"/>
</dbReference>
<dbReference type="PANTHER" id="PTHR11049:SF24">
    <property type="entry name" value="CYTOSOLIC ACYL COENZYME A THIOESTER HYDROLASE"/>
    <property type="match status" value="1"/>
</dbReference>
<dbReference type="AlphaFoldDB" id="A0AAV0VI14"/>
<evidence type="ECO:0000313" key="3">
    <source>
        <dbReference type="EMBL" id="CAI5747505.1"/>
    </source>
</evidence>
<dbReference type="InterPro" id="IPR029069">
    <property type="entry name" value="HotDog_dom_sf"/>
</dbReference>
<dbReference type="InterPro" id="IPR040170">
    <property type="entry name" value="Cytosol_ACT"/>
</dbReference>
<sequence length="132" mass="14278">MQTIGDQAFVNSRDTRLAHADIIGEESRSGKLISAGPILERLDRFGAAFAENVACKGIATISVDRVDFKSQIAHGDLVRLGGEVVSTGSSLLAVQITRYRHDVEAGKFVHTLSAIMTWCGARREHASKPRTS</sequence>
<gene>
    <name evidence="3" type="ORF">PDE001_LOCUS12401</name>
</gene>
<dbReference type="Proteomes" id="UP001162029">
    <property type="component" value="Unassembled WGS sequence"/>
</dbReference>
<evidence type="ECO:0000256" key="1">
    <source>
        <dbReference type="ARBA" id="ARBA00022801"/>
    </source>
</evidence>